<dbReference type="EMBL" id="CP001172">
    <property type="protein sequence ID" value="ATY44067.1"/>
    <property type="molecule type" value="Genomic_DNA"/>
</dbReference>
<proteinExistence type="predicted"/>
<feature type="domain" description="DUF2314" evidence="1">
    <location>
        <begin position="14"/>
        <end position="148"/>
    </location>
</feature>
<evidence type="ECO:0000313" key="2">
    <source>
        <dbReference type="EMBL" id="ATY44067.1"/>
    </source>
</evidence>
<reference evidence="2 3" key="1">
    <citation type="journal article" date="2008" name="J. Bacteriol.">
        <title>Comparative genome sequence analysis of multidrug-resistant Acinetobacter baumannii.</title>
        <authorList>
            <person name="Adams M.D."/>
            <person name="Goglin K."/>
            <person name="Molyneaux N."/>
            <person name="Hujer K.M."/>
            <person name="Lavender H."/>
            <person name="Jamison J.J."/>
            <person name="MacDonald I.J."/>
            <person name="Martin K.M."/>
            <person name="Russo T."/>
            <person name="Campagnari A.A."/>
            <person name="Hujer A.M."/>
            <person name="Bonomo R.A."/>
            <person name="Gill S.R."/>
        </authorList>
    </citation>
    <scope>NUCLEOTIDE SEQUENCE [LARGE SCALE GENOMIC DNA]</scope>
    <source>
        <strain evidence="2 3">AB307-0294</strain>
    </source>
</reference>
<evidence type="ECO:0000313" key="3">
    <source>
        <dbReference type="Proteomes" id="UP000006924"/>
    </source>
</evidence>
<name>A0A5K6CQH1_ACIB3</name>
<accession>A0A5K6CQH1</accession>
<dbReference type="KEGG" id="abb:ABBFA_01631"/>
<sequence length="251" mass="29449">MDYMNKLHKNESPEMILAFESAISTFKYFWRELYWEYRRIVPALELAYVKCAFIQENLEDKNEPLIEYMWIDQVDFDGSTISGTLLNEPYIIDNVQSGETVRLKFESIVDWMFLSNGTVHGAFTIQEYRKTLDESGRKEYDEAWGIDFGNPDEIFLVYDQKNCPENLEEHPMCKSILNQFINIINTDPTIITEKDESGNQLLHREVIAGNYLFVQELLRLNTNKLEINKQSMTPLDLAHKLGWNNIVNLLK</sequence>
<dbReference type="SUPFAM" id="SSF48403">
    <property type="entry name" value="Ankyrin repeat"/>
    <property type="match status" value="1"/>
</dbReference>
<gene>
    <name evidence="2" type="ORF">ABBFA_01631</name>
</gene>
<protein>
    <recommendedName>
        <fullName evidence="1">DUF2314 domain-containing protein</fullName>
    </recommendedName>
</protein>
<dbReference type="Gene3D" id="1.25.40.20">
    <property type="entry name" value="Ankyrin repeat-containing domain"/>
    <property type="match status" value="1"/>
</dbReference>
<evidence type="ECO:0000259" key="1">
    <source>
        <dbReference type="Pfam" id="PF10077"/>
    </source>
</evidence>
<dbReference type="InterPro" id="IPR036770">
    <property type="entry name" value="Ankyrin_rpt-contain_sf"/>
</dbReference>
<dbReference type="AlphaFoldDB" id="A0A5K6CQH1"/>
<organism evidence="2 3">
    <name type="scientific">Acinetobacter baumannii (strain AB307-0294)</name>
    <dbReference type="NCBI Taxonomy" id="557600"/>
    <lineage>
        <taxon>Bacteria</taxon>
        <taxon>Pseudomonadati</taxon>
        <taxon>Pseudomonadota</taxon>
        <taxon>Gammaproteobacteria</taxon>
        <taxon>Moraxellales</taxon>
        <taxon>Moraxellaceae</taxon>
        <taxon>Acinetobacter</taxon>
        <taxon>Acinetobacter calcoaceticus/baumannii complex</taxon>
    </lineage>
</organism>
<dbReference type="InterPro" id="IPR018756">
    <property type="entry name" value="DUF2314"/>
</dbReference>
<dbReference type="Pfam" id="PF10077">
    <property type="entry name" value="DUF2314"/>
    <property type="match status" value="1"/>
</dbReference>
<dbReference type="Proteomes" id="UP000006924">
    <property type="component" value="Chromosome"/>
</dbReference>